<evidence type="ECO:0000313" key="3">
    <source>
        <dbReference type="EMBL" id="GET03650.1"/>
    </source>
</evidence>
<dbReference type="Proteomes" id="UP000247702">
    <property type="component" value="Unassembled WGS sequence"/>
</dbReference>
<name>A0A2Z6S128_9GLOM</name>
<dbReference type="EMBL" id="BEXD01003853">
    <property type="protein sequence ID" value="GBC02820.1"/>
    <property type="molecule type" value="Genomic_DNA"/>
</dbReference>
<protein>
    <recommendedName>
        <fullName evidence="5">HTH myb-type domain-containing protein</fullName>
    </recommendedName>
</protein>
<accession>A0A2Z6S128</accession>
<dbReference type="EMBL" id="BLAL01000324">
    <property type="protein sequence ID" value="GET03650.1"/>
    <property type="molecule type" value="Genomic_DNA"/>
</dbReference>
<keyword evidence="4" id="KW-1185">Reference proteome</keyword>
<dbReference type="AlphaFoldDB" id="A0A2Z6S128"/>
<reference evidence="3" key="2">
    <citation type="submission" date="2019-10" db="EMBL/GenBank/DDBJ databases">
        <title>Conservation and host-specific expression of non-tandemly repeated heterogenous ribosome RNA gene in arbuscular mycorrhizal fungi.</title>
        <authorList>
            <person name="Maeda T."/>
            <person name="Kobayashi Y."/>
            <person name="Nakagawa T."/>
            <person name="Ezawa T."/>
            <person name="Yamaguchi K."/>
            <person name="Bino T."/>
            <person name="Nishimoto Y."/>
            <person name="Shigenobu S."/>
            <person name="Kawaguchi M."/>
        </authorList>
    </citation>
    <scope>NUCLEOTIDE SEQUENCE</scope>
    <source>
        <strain evidence="3">HR1</strain>
    </source>
</reference>
<reference evidence="2 4" key="1">
    <citation type="submission" date="2017-11" db="EMBL/GenBank/DDBJ databases">
        <title>The genome of Rhizophagus clarus HR1 reveals common genetic basis of auxotrophy among arbuscular mycorrhizal fungi.</title>
        <authorList>
            <person name="Kobayashi Y."/>
        </authorList>
    </citation>
    <scope>NUCLEOTIDE SEQUENCE [LARGE SCALE GENOMIC DNA]</scope>
    <source>
        <strain evidence="2 4">HR1</strain>
    </source>
</reference>
<dbReference type="OrthoDB" id="2315788at2759"/>
<feature type="region of interest" description="Disordered" evidence="1">
    <location>
        <begin position="186"/>
        <end position="212"/>
    </location>
</feature>
<proteinExistence type="predicted"/>
<sequence length="234" mass="28125">MPQNNTLITPQIDDTIKKLVKELELLPDLVERISEKVNEQYATNFTPRFIRQYLKDKLKIKIPQNRGEPFTEQIDNSIKELMKELSYSSNPYAQIIEKINQQYNTHYTSKQIRQRWISKLDADLCLNPLDDEEKSFIIQWVESTQRGDRINWKKLIPLMKTKFHKLRSENMVKNYWNLRKRSIIKSKVESGNPRKRSKRNPKSKAKDEQQPQIKVEFKNRHYQTERTITHLLRT</sequence>
<comment type="caution">
    <text evidence="2">The sequence shown here is derived from an EMBL/GenBank/DDBJ whole genome shotgun (WGS) entry which is preliminary data.</text>
</comment>
<evidence type="ECO:0000313" key="4">
    <source>
        <dbReference type="Proteomes" id="UP000247702"/>
    </source>
</evidence>
<gene>
    <name evidence="3" type="ORF">RCL2_002997800</name>
    <name evidence="2" type="ORF">RclHR1_04840003</name>
</gene>
<evidence type="ECO:0000256" key="1">
    <source>
        <dbReference type="SAM" id="MobiDB-lite"/>
    </source>
</evidence>
<evidence type="ECO:0000313" key="2">
    <source>
        <dbReference type="EMBL" id="GBC02820.1"/>
    </source>
</evidence>
<evidence type="ECO:0008006" key="5">
    <source>
        <dbReference type="Google" id="ProtNLM"/>
    </source>
</evidence>
<organism evidence="2 4">
    <name type="scientific">Rhizophagus clarus</name>
    <dbReference type="NCBI Taxonomy" id="94130"/>
    <lineage>
        <taxon>Eukaryota</taxon>
        <taxon>Fungi</taxon>
        <taxon>Fungi incertae sedis</taxon>
        <taxon>Mucoromycota</taxon>
        <taxon>Glomeromycotina</taxon>
        <taxon>Glomeromycetes</taxon>
        <taxon>Glomerales</taxon>
        <taxon>Glomeraceae</taxon>
        <taxon>Rhizophagus</taxon>
    </lineage>
</organism>
<feature type="compositionally biased region" description="Basic residues" evidence="1">
    <location>
        <begin position="193"/>
        <end position="203"/>
    </location>
</feature>
<dbReference type="Proteomes" id="UP000615446">
    <property type="component" value="Unassembled WGS sequence"/>
</dbReference>